<evidence type="ECO:0000313" key="2">
    <source>
        <dbReference type="EMBL" id="MCT8331810.1"/>
    </source>
</evidence>
<accession>A0ABT2NS75</accession>
<reference evidence="3" key="1">
    <citation type="submission" date="2023-07" db="EMBL/GenBank/DDBJ databases">
        <title>Defluviimonas sediminis sp. nov., isolated from mangrove sediment.</title>
        <authorList>
            <person name="Liu L."/>
            <person name="Li J."/>
            <person name="Huang Y."/>
            <person name="Pan J."/>
            <person name="Li M."/>
        </authorList>
    </citation>
    <scope>NUCLEOTIDE SEQUENCE [LARGE SCALE GENOMIC DNA]</scope>
    <source>
        <strain evidence="3">FT324</strain>
    </source>
</reference>
<comment type="caution">
    <text evidence="2">The sequence shown here is derived from an EMBL/GenBank/DDBJ whole genome shotgun (WGS) entry which is preliminary data.</text>
</comment>
<keyword evidence="1" id="KW-0812">Transmembrane</keyword>
<keyword evidence="1" id="KW-0472">Membrane</keyword>
<organism evidence="2 3">
    <name type="scientific">Albidovulum sediminis</name>
    <dbReference type="NCBI Taxonomy" id="3066345"/>
    <lineage>
        <taxon>Bacteria</taxon>
        <taxon>Pseudomonadati</taxon>
        <taxon>Pseudomonadota</taxon>
        <taxon>Alphaproteobacteria</taxon>
        <taxon>Rhodobacterales</taxon>
        <taxon>Paracoccaceae</taxon>
        <taxon>Albidovulum</taxon>
    </lineage>
</organism>
<dbReference type="EMBL" id="JAOCQF010000007">
    <property type="protein sequence ID" value="MCT8331810.1"/>
    <property type="molecule type" value="Genomic_DNA"/>
</dbReference>
<protein>
    <recommendedName>
        <fullName evidence="4">Acyltransferase</fullName>
    </recommendedName>
</protein>
<keyword evidence="1" id="KW-1133">Transmembrane helix</keyword>
<evidence type="ECO:0008006" key="4">
    <source>
        <dbReference type="Google" id="ProtNLM"/>
    </source>
</evidence>
<feature type="transmembrane region" description="Helical" evidence="1">
    <location>
        <begin position="29"/>
        <end position="54"/>
    </location>
</feature>
<dbReference type="RefSeq" id="WP_168776494.1">
    <property type="nucleotide sequence ID" value="NZ_JAOCQF010000007.1"/>
</dbReference>
<gene>
    <name evidence="2" type="ORF">N5I32_20015</name>
</gene>
<proteinExistence type="predicted"/>
<keyword evidence="3" id="KW-1185">Reference proteome</keyword>
<sequence>MIGPVFGIVGLLWGYYVARKRGGKTLDRLQYGAGFGIVFGLFGTLLGIALARFLGAA</sequence>
<name>A0ABT2NS75_9RHOB</name>
<evidence type="ECO:0000313" key="3">
    <source>
        <dbReference type="Proteomes" id="UP001205601"/>
    </source>
</evidence>
<evidence type="ECO:0000256" key="1">
    <source>
        <dbReference type="SAM" id="Phobius"/>
    </source>
</evidence>
<dbReference type="Proteomes" id="UP001205601">
    <property type="component" value="Unassembled WGS sequence"/>
</dbReference>